<evidence type="ECO:0000313" key="2">
    <source>
        <dbReference type="EMBL" id="KAF2259052.1"/>
    </source>
</evidence>
<reference evidence="3" key="1">
    <citation type="journal article" date="2020" name="Stud. Mycol.">
        <title>101 Dothideomycetes genomes: A test case for predicting lifestyles and emergence of pathogens.</title>
        <authorList>
            <person name="Haridas S."/>
            <person name="Albert R."/>
            <person name="Binder M."/>
            <person name="Bloem J."/>
            <person name="LaButti K."/>
            <person name="Salamov A."/>
            <person name="Andreopoulos B."/>
            <person name="Baker S."/>
            <person name="Barry K."/>
            <person name="Bills G."/>
            <person name="Bluhm B."/>
            <person name="Cannon C."/>
            <person name="Castanera R."/>
            <person name="Culley D."/>
            <person name="Daum C."/>
            <person name="Ezra D."/>
            <person name="Gonzalez J."/>
            <person name="Henrissat B."/>
            <person name="Kuo A."/>
            <person name="Liang C."/>
            <person name="Lipzen A."/>
            <person name="Lutzoni F."/>
            <person name="Magnuson J."/>
            <person name="Mondo S."/>
            <person name="Nolan M."/>
            <person name="Ohm R."/>
            <person name="Pangilinan J."/>
            <person name="Park H.-J."/>
            <person name="Ramirez L."/>
            <person name="Alfaro M."/>
            <person name="Sun H."/>
            <person name="Tritt A."/>
            <person name="Yoshinaga Y."/>
            <person name="Zwiers L.-H."/>
            <person name="Turgeon B."/>
            <person name="Goodwin S."/>
            <person name="Spatafora J."/>
            <person name="Crous P."/>
            <person name="Grigoriev I."/>
        </authorList>
    </citation>
    <scope>NUCLEOTIDE SEQUENCE [LARGE SCALE GENOMIC DNA]</scope>
    <source>
        <strain evidence="3">CBS 304.66</strain>
    </source>
</reference>
<dbReference type="PROSITE" id="PS50404">
    <property type="entry name" value="GST_NTER"/>
    <property type="match status" value="1"/>
</dbReference>
<dbReference type="AlphaFoldDB" id="A0A9P4K0H3"/>
<accession>A0A9P4K0H3</accession>
<feature type="domain" description="GST N-terminal" evidence="1">
    <location>
        <begin position="1"/>
        <end position="79"/>
    </location>
</feature>
<sequence>MKLFVTLTSPFARKCRVTVSALGLSPLVSIHTIDPWTDESIRTLNPLAKVPTLLRDDGSSLYDSDVIVEYLHSFPSQRTLIPQAGEERWRALRLQAMTDDACAAVGRLYVAENNPASLDSWALGKRRLRTAVHSVLDRLENENLNSKSWDLGDLCSALLPSYYSLRFPDRDWRTGRPRLSKFVNEMEGLPSFQANQFQHQ</sequence>
<dbReference type="EMBL" id="ML986723">
    <property type="protein sequence ID" value="KAF2259052.1"/>
    <property type="molecule type" value="Genomic_DNA"/>
</dbReference>
<dbReference type="InterPro" id="IPR036282">
    <property type="entry name" value="Glutathione-S-Trfase_C_sf"/>
</dbReference>
<dbReference type="Pfam" id="PF13409">
    <property type="entry name" value="GST_N_2"/>
    <property type="match status" value="1"/>
</dbReference>
<evidence type="ECO:0000313" key="3">
    <source>
        <dbReference type="Proteomes" id="UP000800093"/>
    </source>
</evidence>
<dbReference type="Gene3D" id="3.40.30.10">
    <property type="entry name" value="Glutaredoxin"/>
    <property type="match status" value="1"/>
</dbReference>
<keyword evidence="3" id="KW-1185">Reference proteome</keyword>
<evidence type="ECO:0000259" key="1">
    <source>
        <dbReference type="PROSITE" id="PS50404"/>
    </source>
</evidence>
<dbReference type="SUPFAM" id="SSF52833">
    <property type="entry name" value="Thioredoxin-like"/>
    <property type="match status" value="1"/>
</dbReference>
<comment type="caution">
    <text evidence="2">The sequence shown here is derived from an EMBL/GenBank/DDBJ whole genome shotgun (WGS) entry which is preliminary data.</text>
</comment>
<dbReference type="Proteomes" id="UP000800093">
    <property type="component" value="Unassembled WGS sequence"/>
</dbReference>
<protein>
    <recommendedName>
        <fullName evidence="1">GST N-terminal domain-containing protein</fullName>
    </recommendedName>
</protein>
<dbReference type="OrthoDB" id="249703at2759"/>
<dbReference type="SUPFAM" id="SSF47616">
    <property type="entry name" value="GST C-terminal domain-like"/>
    <property type="match status" value="1"/>
</dbReference>
<dbReference type="InterPro" id="IPR036249">
    <property type="entry name" value="Thioredoxin-like_sf"/>
</dbReference>
<name>A0A9P4K0H3_9PLEO</name>
<gene>
    <name evidence="2" type="ORF">CC78DRAFT_83904</name>
</gene>
<organism evidence="2 3">
    <name type="scientific">Lojkania enalia</name>
    <dbReference type="NCBI Taxonomy" id="147567"/>
    <lineage>
        <taxon>Eukaryota</taxon>
        <taxon>Fungi</taxon>
        <taxon>Dikarya</taxon>
        <taxon>Ascomycota</taxon>
        <taxon>Pezizomycotina</taxon>
        <taxon>Dothideomycetes</taxon>
        <taxon>Pleosporomycetidae</taxon>
        <taxon>Pleosporales</taxon>
        <taxon>Pleosporales incertae sedis</taxon>
        <taxon>Lojkania</taxon>
    </lineage>
</organism>
<proteinExistence type="predicted"/>
<dbReference type="InterPro" id="IPR004045">
    <property type="entry name" value="Glutathione_S-Trfase_N"/>
</dbReference>
<dbReference type="Gene3D" id="1.20.1050.10">
    <property type="match status" value="1"/>
</dbReference>